<dbReference type="PANTHER" id="PTHR43593">
    <property type="match status" value="1"/>
</dbReference>
<feature type="domain" description="Gfo/Idh/MocA-like oxidoreductase N-terminal" evidence="4">
    <location>
        <begin position="4"/>
        <end position="125"/>
    </location>
</feature>
<dbReference type="Gene3D" id="3.40.50.720">
    <property type="entry name" value="NAD(P)-binding Rossmann-like Domain"/>
    <property type="match status" value="1"/>
</dbReference>
<dbReference type="Proteomes" id="UP000069001">
    <property type="component" value="Unassembled WGS sequence"/>
</dbReference>
<comment type="caution">
    <text evidence="6">The sequence shown here is derived from an EMBL/GenBank/DDBJ whole genome shotgun (WGS) entry which is preliminary data.</text>
</comment>
<evidence type="ECO:0000259" key="4">
    <source>
        <dbReference type="Pfam" id="PF01408"/>
    </source>
</evidence>
<dbReference type="InterPro" id="IPR050424">
    <property type="entry name" value="Gfo-Idh-MocA_inositol_DH"/>
</dbReference>
<evidence type="ECO:0000259" key="5">
    <source>
        <dbReference type="Pfam" id="PF02894"/>
    </source>
</evidence>
<evidence type="ECO:0000256" key="3">
    <source>
        <dbReference type="HAMAP-Rule" id="MF_01671"/>
    </source>
</evidence>
<dbReference type="Gene3D" id="3.30.360.10">
    <property type="entry name" value="Dihydrodipicolinate Reductase, domain 2"/>
    <property type="match status" value="1"/>
</dbReference>
<dbReference type="HAMAP" id="MF_01671">
    <property type="entry name" value="IolG"/>
    <property type="match status" value="1"/>
</dbReference>
<comment type="catalytic activity">
    <reaction evidence="3">
        <text>myo-inositol + NAD(+) = scyllo-inosose + NADH + H(+)</text>
        <dbReference type="Rhea" id="RHEA:16949"/>
        <dbReference type="ChEBI" id="CHEBI:15378"/>
        <dbReference type="ChEBI" id="CHEBI:17268"/>
        <dbReference type="ChEBI" id="CHEBI:17811"/>
        <dbReference type="ChEBI" id="CHEBI:57540"/>
        <dbReference type="ChEBI" id="CHEBI:57945"/>
        <dbReference type="EC" id="1.1.1.18"/>
    </reaction>
</comment>
<dbReference type="AlphaFoldDB" id="A0A104AHJ3"/>
<dbReference type="InterPro" id="IPR036291">
    <property type="entry name" value="NAD(P)-bd_dom_sf"/>
</dbReference>
<dbReference type="PANTHER" id="PTHR43593:SF1">
    <property type="entry name" value="INOSITOL 2-DEHYDROGENASE"/>
    <property type="match status" value="1"/>
</dbReference>
<comment type="function">
    <text evidence="3">Involved in the oxidation of myo-inositol (MI) to 2-keto-myo-inositol (2KMI or 2-inosose).</text>
</comment>
<keyword evidence="2 3" id="KW-0520">NAD</keyword>
<comment type="similarity">
    <text evidence="3">Belongs to the Gfo/Idh/MocA family.</text>
</comment>
<dbReference type="Pfam" id="PF01408">
    <property type="entry name" value="GFO_IDH_MocA"/>
    <property type="match status" value="1"/>
</dbReference>
<dbReference type="GO" id="GO:0019310">
    <property type="term" value="P:inositol catabolic process"/>
    <property type="evidence" value="ECO:0007669"/>
    <property type="project" value="UniProtKB-UniRule"/>
</dbReference>
<gene>
    <name evidence="3" type="primary">iolG</name>
    <name evidence="6" type="ORF">WS90_18295</name>
</gene>
<dbReference type="SUPFAM" id="SSF51735">
    <property type="entry name" value="NAD(P)-binding Rossmann-fold domains"/>
    <property type="match status" value="1"/>
</dbReference>
<proteinExistence type="inferred from homology"/>
<dbReference type="InterPro" id="IPR000683">
    <property type="entry name" value="Gfo/Idh/MocA-like_OxRdtase_N"/>
</dbReference>
<evidence type="ECO:0000313" key="6">
    <source>
        <dbReference type="EMBL" id="KVK79753.1"/>
    </source>
</evidence>
<dbReference type="EC" id="1.1.1.18" evidence="3"/>
<sequence>MTLQIGVIGCGAIGQDHIRRLTRTLSGARVVAVNDIDPQQARDAVTKYGLDAEIYGDGHEVVAAADVQAVLVTSWGPTHEAFVLDAIAHGKPVFCEKPLAVTAEGCMRIVEAEVAHGKRLVQVGFMRPYDEGYRALKRVIDSGEIGAPLMLHCAHRNQSVGERYTTDMAITDTLIHELDVLRWLLGEDYVSTQVVYPKKTRHASSHLADPQIVLLETASGVRIDVEIFVNCQYGYDIQCEVVGEQGIAKLPDPPAVGLKHAARQSVEIMTDWKERFIASYDVELQAFIDGVRAHALTGPSAWDGYAAAVAADACVRAQKSGAVETIAMAERPAFYRG</sequence>
<dbReference type="Pfam" id="PF02894">
    <property type="entry name" value="GFO_IDH_MocA_C"/>
    <property type="match status" value="1"/>
</dbReference>
<name>A0A104AHJ3_BURCE</name>
<organism evidence="6 7">
    <name type="scientific">Burkholderia cepacia</name>
    <name type="common">Pseudomonas cepacia</name>
    <dbReference type="NCBI Taxonomy" id="292"/>
    <lineage>
        <taxon>Bacteria</taxon>
        <taxon>Pseudomonadati</taxon>
        <taxon>Pseudomonadota</taxon>
        <taxon>Betaproteobacteria</taxon>
        <taxon>Burkholderiales</taxon>
        <taxon>Burkholderiaceae</taxon>
        <taxon>Burkholderia</taxon>
        <taxon>Burkholderia cepacia complex</taxon>
    </lineage>
</organism>
<protein>
    <recommendedName>
        <fullName evidence="3">Inositol 2-dehydrogenase</fullName>
        <ecNumber evidence="3">1.1.1.18</ecNumber>
    </recommendedName>
    <alternativeName>
        <fullName evidence="3">Myo-inositol 2-dehydrogenase</fullName>
        <shortName evidence="3">MI 2-dehydrogenase</shortName>
    </alternativeName>
</protein>
<dbReference type="EMBL" id="LOYH01000066">
    <property type="protein sequence ID" value="KVK79753.1"/>
    <property type="molecule type" value="Genomic_DNA"/>
</dbReference>
<reference evidence="6 7" key="1">
    <citation type="submission" date="2015-11" db="EMBL/GenBank/DDBJ databases">
        <title>Expanding the genomic diversity of Burkholderia species for the development of highly accurate diagnostics.</title>
        <authorList>
            <person name="Sahl J."/>
            <person name="Keim P."/>
            <person name="Wagner D."/>
        </authorList>
    </citation>
    <scope>NUCLEOTIDE SEQUENCE [LARGE SCALE GENOMIC DNA]</scope>
    <source>
        <strain evidence="6 7">MSMB1302</strain>
    </source>
</reference>
<dbReference type="GO" id="GO:0050112">
    <property type="term" value="F:inositol 2-dehydrogenase (NAD+) activity"/>
    <property type="evidence" value="ECO:0007669"/>
    <property type="project" value="UniProtKB-UniRule"/>
</dbReference>
<evidence type="ECO:0000256" key="2">
    <source>
        <dbReference type="ARBA" id="ARBA00023027"/>
    </source>
</evidence>
<feature type="domain" description="Gfo/Idh/MocA-like oxidoreductase C-terminal" evidence="5">
    <location>
        <begin position="137"/>
        <end position="322"/>
    </location>
</feature>
<dbReference type="GO" id="GO:0000166">
    <property type="term" value="F:nucleotide binding"/>
    <property type="evidence" value="ECO:0007669"/>
    <property type="project" value="InterPro"/>
</dbReference>
<evidence type="ECO:0000256" key="1">
    <source>
        <dbReference type="ARBA" id="ARBA00023002"/>
    </source>
</evidence>
<keyword evidence="1 3" id="KW-0560">Oxidoreductase</keyword>
<comment type="subunit">
    <text evidence="3">Homotetramer.</text>
</comment>
<dbReference type="RefSeq" id="WP_059666230.1">
    <property type="nucleotide sequence ID" value="NZ_LOYH01000066.1"/>
</dbReference>
<dbReference type="InterPro" id="IPR004104">
    <property type="entry name" value="Gfo/Idh/MocA-like_OxRdtase_C"/>
</dbReference>
<evidence type="ECO:0000313" key="7">
    <source>
        <dbReference type="Proteomes" id="UP000069001"/>
    </source>
</evidence>
<dbReference type="SUPFAM" id="SSF55347">
    <property type="entry name" value="Glyceraldehyde-3-phosphate dehydrogenase-like, C-terminal domain"/>
    <property type="match status" value="1"/>
</dbReference>
<dbReference type="InterPro" id="IPR023794">
    <property type="entry name" value="MI/DCI_dehydrogenase"/>
</dbReference>
<accession>A0A104AHJ3</accession>